<keyword evidence="2" id="KW-1133">Transmembrane helix</keyword>
<dbReference type="InterPro" id="IPR002931">
    <property type="entry name" value="Transglutaminase-like"/>
</dbReference>
<dbReference type="EMBL" id="CP146203">
    <property type="protein sequence ID" value="XBH20775.1"/>
    <property type="molecule type" value="Genomic_DNA"/>
</dbReference>
<feature type="transmembrane region" description="Helical" evidence="2">
    <location>
        <begin position="101"/>
        <end position="120"/>
    </location>
</feature>
<evidence type="ECO:0000259" key="3">
    <source>
        <dbReference type="Pfam" id="PF01841"/>
    </source>
</evidence>
<evidence type="ECO:0000313" key="4">
    <source>
        <dbReference type="EMBL" id="XBH20775.1"/>
    </source>
</evidence>
<dbReference type="SUPFAM" id="SSF54001">
    <property type="entry name" value="Cysteine proteinases"/>
    <property type="match status" value="1"/>
</dbReference>
<gene>
    <name evidence="4" type="ORF">V5R04_11125</name>
</gene>
<evidence type="ECO:0000256" key="2">
    <source>
        <dbReference type="SAM" id="Phobius"/>
    </source>
</evidence>
<keyword evidence="2" id="KW-0472">Membrane</keyword>
<dbReference type="InterPro" id="IPR052901">
    <property type="entry name" value="Bact_TGase-like"/>
</dbReference>
<name>A0AAU7DU07_9MICO</name>
<dbReference type="AlphaFoldDB" id="A0AAU7DU07"/>
<keyword evidence="2" id="KW-0812">Transmembrane</keyword>
<feature type="transmembrane region" description="Helical" evidence="2">
    <location>
        <begin position="641"/>
        <end position="666"/>
    </location>
</feature>
<dbReference type="InterPro" id="IPR038765">
    <property type="entry name" value="Papain-like_cys_pep_sf"/>
</dbReference>
<feature type="compositionally biased region" description="Basic residues" evidence="1">
    <location>
        <begin position="781"/>
        <end position="795"/>
    </location>
</feature>
<feature type="transmembrane region" description="Helical" evidence="2">
    <location>
        <begin position="77"/>
        <end position="95"/>
    </location>
</feature>
<feature type="compositionally biased region" description="Pro residues" evidence="1">
    <location>
        <begin position="607"/>
        <end position="616"/>
    </location>
</feature>
<feature type="compositionally biased region" description="Polar residues" evidence="1">
    <location>
        <begin position="1"/>
        <end position="22"/>
    </location>
</feature>
<reference evidence="4" key="1">
    <citation type="submission" date="2024-02" db="EMBL/GenBank/DDBJ databases">
        <title>Tomenella chthoni gen. nov. sp. nov., a member of the family Jonesiaceae isolated from bat guano.</title>
        <authorList>
            <person name="Miller S.L."/>
            <person name="King J."/>
            <person name="Sankaranarayanan K."/>
            <person name="Lawson P.A."/>
        </authorList>
    </citation>
    <scope>NUCLEOTIDE SEQUENCE</scope>
    <source>
        <strain evidence="4">BS-20</strain>
    </source>
</reference>
<sequence length="795" mass="86624">MSTSTHQPPSQTQMGAQPSTTRAARRRISQTRQTPKQDVQALRQPWAPLQAIWEVAIVVVCVGLALVPILPTFASDGALYTVIVGVLMGALPILLGGFLRWPAALTMVVATVTYVVVGSAVTVNDLVSLKVVPTGAAMSEVLMGIVTSWKDLLTLETPLGTEQGTLILPFLVAFLGAALVTALVVWRRSWLSTIGVILCVAVVLAIGVLWGPAEANLATGLGIVLATTLALWAAWRMGQWRARRWPALVALLTVAGLGVGFLTPALLENNQRFVLRSIVVPPFDPTAQISPLSKYRSYIKDFADTELLTMKGLPESGLVRLATMDEFDGVVWNVSDTAGTHGSAAFRRISDSVELSSLEQAGEKYQIQVVIGELTGVWVPTVGALQTILFDTSTTNNVDFRFNDLTKTGVAIAGVTPGMRYRMVGAIAKQPTDLELGETEPDNGLVPTQSQVPDVVRDRALQITKDATTPALVARDLEQYFQSSGYFSHGEQAGGARSLSGHGTDRISALLTEDLMIGDAEQYASAMALMARELGLPARVVLGFDPQDHDPESAITFTGEDMTAWVEINYGKHGWVSYFPTPDSSRTPQDSDKPSEVEPQPQTNQKPPDPPQPITPPQVDSEETNITSEQENIPEETSWPVIVKVVLAVGIPVLLLAIWPLLIVWAKWRRRRKRQRGPAMAQITGGWQEIIDVSQDLGKVPSADLTRRQTARFLAPDKPEVLTELAELADGAVFAGATPSDGEAKQFWILSQKAVRDLRAAERRRTRLRATLSRRSLRSERMRRRLEKKSRTAKK</sequence>
<feature type="transmembrane region" description="Helical" evidence="2">
    <location>
        <begin position="247"/>
        <end position="267"/>
    </location>
</feature>
<feature type="domain" description="Transglutaminase-like" evidence="3">
    <location>
        <begin position="459"/>
        <end position="578"/>
    </location>
</feature>
<evidence type="ECO:0000256" key="1">
    <source>
        <dbReference type="SAM" id="MobiDB-lite"/>
    </source>
</evidence>
<organism evidence="4">
    <name type="scientific">Jonesiaceae bacterium BS-20</name>
    <dbReference type="NCBI Taxonomy" id="3120821"/>
    <lineage>
        <taxon>Bacteria</taxon>
        <taxon>Bacillati</taxon>
        <taxon>Actinomycetota</taxon>
        <taxon>Actinomycetes</taxon>
        <taxon>Micrococcales</taxon>
        <taxon>Jonesiaceae</taxon>
    </lineage>
</organism>
<feature type="transmembrane region" description="Helical" evidence="2">
    <location>
        <begin position="217"/>
        <end position="235"/>
    </location>
</feature>
<protein>
    <submittedName>
        <fullName evidence="4">Transglutaminase domain-containing protein</fullName>
    </submittedName>
</protein>
<accession>A0AAU7DU07</accession>
<feature type="region of interest" description="Disordered" evidence="1">
    <location>
        <begin position="581"/>
        <end position="632"/>
    </location>
</feature>
<feature type="transmembrane region" description="Helical" evidence="2">
    <location>
        <begin position="166"/>
        <end position="186"/>
    </location>
</feature>
<dbReference type="PANTHER" id="PTHR42736">
    <property type="entry name" value="PROTEIN-GLUTAMINE GAMMA-GLUTAMYLTRANSFERASE"/>
    <property type="match status" value="1"/>
</dbReference>
<proteinExistence type="predicted"/>
<feature type="transmembrane region" description="Helical" evidence="2">
    <location>
        <begin position="193"/>
        <end position="211"/>
    </location>
</feature>
<feature type="region of interest" description="Disordered" evidence="1">
    <location>
        <begin position="770"/>
        <end position="795"/>
    </location>
</feature>
<feature type="region of interest" description="Disordered" evidence="1">
    <location>
        <begin position="1"/>
        <end position="39"/>
    </location>
</feature>
<dbReference type="Pfam" id="PF01841">
    <property type="entry name" value="Transglut_core"/>
    <property type="match status" value="1"/>
</dbReference>
<dbReference type="Gene3D" id="3.10.620.30">
    <property type="match status" value="1"/>
</dbReference>
<feature type="transmembrane region" description="Helical" evidence="2">
    <location>
        <begin position="51"/>
        <end position="70"/>
    </location>
</feature>
<dbReference type="PANTHER" id="PTHR42736:SF1">
    <property type="entry name" value="PROTEIN-GLUTAMINE GAMMA-GLUTAMYLTRANSFERASE"/>
    <property type="match status" value="1"/>
</dbReference>